<evidence type="ECO:0000256" key="2">
    <source>
        <dbReference type="ARBA" id="ARBA00022692"/>
    </source>
</evidence>
<evidence type="ECO:0000256" key="4">
    <source>
        <dbReference type="ARBA" id="ARBA00023136"/>
    </source>
</evidence>
<comment type="caution">
    <text evidence="7">The sequence shown here is derived from an EMBL/GenBank/DDBJ whole genome shotgun (WGS) entry which is preliminary data.</text>
</comment>
<sequence>MTPTSSCTATPPPRRWRRPPSAPTASAKPTGGSRVTGPTETGARAGTGSTTGPHPEAEPTPGPERPLSPDVRLAVAESHLVRAEAESIIRDHVILASTLTMAPVPLVDGILLFNLQLNLIGRLADHYGVTFDQFYRGIAASLLTGALPVLATGFGLSALKLWPGLGTLGAAGTLSTLAGLVSYATGKVLMEHFEAGGTLEDLSTSAFRARVRRAMHAGRPGMQALLAGRPT</sequence>
<name>A0ABS1CP50_9GAMM</name>
<comment type="subcellular location">
    <subcellularLocation>
        <location evidence="1">Membrane</location>
        <topology evidence="1">Multi-pass membrane protein</topology>
    </subcellularLocation>
</comment>
<dbReference type="Proteomes" id="UP000748752">
    <property type="component" value="Unassembled WGS sequence"/>
</dbReference>
<dbReference type="EMBL" id="NRRV01000110">
    <property type="protein sequence ID" value="MBK1633723.1"/>
    <property type="molecule type" value="Genomic_DNA"/>
</dbReference>
<feature type="compositionally biased region" description="Low complexity" evidence="5">
    <location>
        <begin position="39"/>
        <end position="52"/>
    </location>
</feature>
<feature type="transmembrane region" description="Helical" evidence="6">
    <location>
        <begin position="134"/>
        <end position="156"/>
    </location>
</feature>
<evidence type="ECO:0008006" key="9">
    <source>
        <dbReference type="Google" id="ProtNLM"/>
    </source>
</evidence>
<keyword evidence="4 6" id="KW-0472">Membrane</keyword>
<keyword evidence="2 6" id="KW-0812">Transmembrane</keyword>
<evidence type="ECO:0000256" key="5">
    <source>
        <dbReference type="SAM" id="MobiDB-lite"/>
    </source>
</evidence>
<evidence type="ECO:0000313" key="8">
    <source>
        <dbReference type="Proteomes" id="UP000748752"/>
    </source>
</evidence>
<accession>A0ABS1CP50</accession>
<proteinExistence type="predicted"/>
<evidence type="ECO:0000256" key="1">
    <source>
        <dbReference type="ARBA" id="ARBA00004141"/>
    </source>
</evidence>
<feature type="transmembrane region" description="Helical" evidence="6">
    <location>
        <begin position="162"/>
        <end position="184"/>
    </location>
</feature>
<feature type="region of interest" description="Disordered" evidence="5">
    <location>
        <begin position="1"/>
        <end position="68"/>
    </location>
</feature>
<evidence type="ECO:0000256" key="6">
    <source>
        <dbReference type="SAM" id="Phobius"/>
    </source>
</evidence>
<evidence type="ECO:0000313" key="7">
    <source>
        <dbReference type="EMBL" id="MBK1633723.1"/>
    </source>
</evidence>
<gene>
    <name evidence="7" type="ORF">CKO31_23865</name>
</gene>
<protein>
    <recommendedName>
        <fullName evidence="9">DUF697 domain-containing protein</fullName>
    </recommendedName>
</protein>
<dbReference type="Pfam" id="PF05128">
    <property type="entry name" value="DUF697"/>
    <property type="match status" value="1"/>
</dbReference>
<keyword evidence="3 6" id="KW-1133">Transmembrane helix</keyword>
<dbReference type="InterPro" id="IPR021147">
    <property type="entry name" value="DUF697"/>
</dbReference>
<reference evidence="7 8" key="1">
    <citation type="journal article" date="2020" name="Microorganisms">
        <title>Osmotic Adaptation and Compatible Solute Biosynthesis of Phototrophic Bacteria as Revealed from Genome Analyses.</title>
        <authorList>
            <person name="Imhoff J.F."/>
            <person name="Rahn T."/>
            <person name="Kunzel S."/>
            <person name="Keller A."/>
            <person name="Neulinger S.C."/>
        </authorList>
    </citation>
    <scope>NUCLEOTIDE SEQUENCE [LARGE SCALE GENOMIC DNA]</scope>
    <source>
        <strain evidence="7 8">DSM 6210</strain>
    </source>
</reference>
<keyword evidence="8" id="KW-1185">Reference proteome</keyword>
<evidence type="ECO:0000256" key="3">
    <source>
        <dbReference type="ARBA" id="ARBA00022989"/>
    </source>
</evidence>
<organism evidence="7 8">
    <name type="scientific">Thiohalocapsa halophila</name>
    <dbReference type="NCBI Taxonomy" id="69359"/>
    <lineage>
        <taxon>Bacteria</taxon>
        <taxon>Pseudomonadati</taxon>
        <taxon>Pseudomonadota</taxon>
        <taxon>Gammaproteobacteria</taxon>
        <taxon>Chromatiales</taxon>
        <taxon>Chromatiaceae</taxon>
        <taxon>Thiohalocapsa</taxon>
    </lineage>
</organism>